<name>A0A232EIC3_9HYME</name>
<gene>
    <name evidence="1" type="ORF">TSAR_016994</name>
</gene>
<sequence length="75" mass="8421">HTNNVQPIVTKQLDCKRCRTPKIGASALTSVSALLARERLLHGVRFDPLWRMPIGLSSSSKFHNCVNRHQGFINP</sequence>
<evidence type="ECO:0000313" key="1">
    <source>
        <dbReference type="EMBL" id="OXU18071.1"/>
    </source>
</evidence>
<reference evidence="1 2" key="1">
    <citation type="journal article" date="2017" name="Curr. Biol.">
        <title>The Evolution of Venom by Co-option of Single-Copy Genes.</title>
        <authorList>
            <person name="Martinson E.O."/>
            <person name="Mrinalini"/>
            <person name="Kelkar Y.D."/>
            <person name="Chang C.H."/>
            <person name="Werren J.H."/>
        </authorList>
    </citation>
    <scope>NUCLEOTIDE SEQUENCE [LARGE SCALE GENOMIC DNA]</scope>
    <source>
        <strain evidence="1 2">Alberta</strain>
        <tissue evidence="1">Whole body</tissue>
    </source>
</reference>
<dbReference type="EMBL" id="NNAY01004307">
    <property type="protein sequence ID" value="OXU18071.1"/>
    <property type="molecule type" value="Genomic_DNA"/>
</dbReference>
<comment type="caution">
    <text evidence="1">The sequence shown here is derived from an EMBL/GenBank/DDBJ whole genome shotgun (WGS) entry which is preliminary data.</text>
</comment>
<proteinExistence type="predicted"/>
<dbReference type="Proteomes" id="UP000215335">
    <property type="component" value="Unassembled WGS sequence"/>
</dbReference>
<feature type="non-terminal residue" evidence="1">
    <location>
        <position position="1"/>
    </location>
</feature>
<organism evidence="1 2">
    <name type="scientific">Trichomalopsis sarcophagae</name>
    <dbReference type="NCBI Taxonomy" id="543379"/>
    <lineage>
        <taxon>Eukaryota</taxon>
        <taxon>Metazoa</taxon>
        <taxon>Ecdysozoa</taxon>
        <taxon>Arthropoda</taxon>
        <taxon>Hexapoda</taxon>
        <taxon>Insecta</taxon>
        <taxon>Pterygota</taxon>
        <taxon>Neoptera</taxon>
        <taxon>Endopterygota</taxon>
        <taxon>Hymenoptera</taxon>
        <taxon>Apocrita</taxon>
        <taxon>Proctotrupomorpha</taxon>
        <taxon>Chalcidoidea</taxon>
        <taxon>Pteromalidae</taxon>
        <taxon>Pteromalinae</taxon>
        <taxon>Trichomalopsis</taxon>
    </lineage>
</organism>
<keyword evidence="2" id="KW-1185">Reference proteome</keyword>
<accession>A0A232EIC3</accession>
<dbReference type="AlphaFoldDB" id="A0A232EIC3"/>
<protein>
    <submittedName>
        <fullName evidence="1">Uncharacterized protein</fullName>
    </submittedName>
</protein>
<evidence type="ECO:0000313" key="2">
    <source>
        <dbReference type="Proteomes" id="UP000215335"/>
    </source>
</evidence>